<keyword evidence="2" id="KW-1185">Reference proteome</keyword>
<name>A0A7Z7I7T6_9BURK</name>
<dbReference type="Proteomes" id="UP000219522">
    <property type="component" value="Unassembled WGS sequence"/>
</dbReference>
<reference evidence="1 2" key="1">
    <citation type="submission" date="2017-09" db="EMBL/GenBank/DDBJ databases">
        <authorList>
            <person name="Varghese N."/>
            <person name="Submissions S."/>
        </authorList>
    </citation>
    <scope>NUCLEOTIDE SEQUENCE [LARGE SCALE GENOMIC DNA]</scope>
    <source>
        <strain evidence="1 2">OK806</strain>
    </source>
</reference>
<dbReference type="EMBL" id="OCSU01000002">
    <property type="protein sequence ID" value="SOE80873.1"/>
    <property type="molecule type" value="Genomic_DNA"/>
</dbReference>
<organism evidence="1 2">
    <name type="scientific">Caballeronia arationis</name>
    <dbReference type="NCBI Taxonomy" id="1777142"/>
    <lineage>
        <taxon>Bacteria</taxon>
        <taxon>Pseudomonadati</taxon>
        <taxon>Pseudomonadota</taxon>
        <taxon>Betaproteobacteria</taxon>
        <taxon>Burkholderiales</taxon>
        <taxon>Burkholderiaceae</taxon>
        <taxon>Caballeronia</taxon>
    </lineage>
</organism>
<proteinExistence type="predicted"/>
<evidence type="ECO:0000313" key="2">
    <source>
        <dbReference type="Proteomes" id="UP000219522"/>
    </source>
</evidence>
<protein>
    <submittedName>
        <fullName evidence="1">Uncharacterized protein</fullName>
    </submittedName>
</protein>
<evidence type="ECO:0000313" key="1">
    <source>
        <dbReference type="EMBL" id="SOE80873.1"/>
    </source>
</evidence>
<dbReference type="AlphaFoldDB" id="A0A7Z7I7T6"/>
<accession>A0A7Z7I7T6</accession>
<comment type="caution">
    <text evidence="1">The sequence shown here is derived from an EMBL/GenBank/DDBJ whole genome shotgun (WGS) entry which is preliminary data.</text>
</comment>
<sequence length="107" mass="12034">MSTNLRDAAAIACGSLSSHAQDLIECLLCATRVPQFSEQALAWDWFTGYFSETAHFCPDCRRSHAVFVNQLRALSQTDLARTHSLVKLREDYVRTLPSTLNDDNRSV</sequence>
<gene>
    <name evidence="1" type="ORF">SAMN05446927_4126</name>
</gene>